<dbReference type="EMBL" id="JBGFUD010001908">
    <property type="protein sequence ID" value="MFH4976905.1"/>
    <property type="molecule type" value="Genomic_DNA"/>
</dbReference>
<dbReference type="Proteomes" id="UP001608902">
    <property type="component" value="Unassembled WGS sequence"/>
</dbReference>
<protein>
    <submittedName>
        <fullName evidence="1">Uncharacterized protein</fullName>
    </submittedName>
</protein>
<accession>A0ABD6EKV8</accession>
<reference evidence="1 2" key="1">
    <citation type="submission" date="2024-08" db="EMBL/GenBank/DDBJ databases">
        <title>Gnathostoma spinigerum genome.</title>
        <authorList>
            <person name="Gonzalez-Bertolin B."/>
            <person name="Monzon S."/>
            <person name="Zaballos A."/>
            <person name="Jimenez P."/>
            <person name="Dekumyoy P."/>
            <person name="Varona S."/>
            <person name="Cuesta I."/>
            <person name="Sumanam S."/>
            <person name="Adisakwattana P."/>
            <person name="Gasser R.B."/>
            <person name="Hernandez-Gonzalez A."/>
            <person name="Young N.D."/>
            <person name="Perteguer M.J."/>
        </authorList>
    </citation>
    <scope>NUCLEOTIDE SEQUENCE [LARGE SCALE GENOMIC DNA]</scope>
    <source>
        <strain evidence="1">AL3</strain>
        <tissue evidence="1">Liver</tissue>
    </source>
</reference>
<organism evidence="1 2">
    <name type="scientific">Gnathostoma spinigerum</name>
    <dbReference type="NCBI Taxonomy" id="75299"/>
    <lineage>
        <taxon>Eukaryota</taxon>
        <taxon>Metazoa</taxon>
        <taxon>Ecdysozoa</taxon>
        <taxon>Nematoda</taxon>
        <taxon>Chromadorea</taxon>
        <taxon>Rhabditida</taxon>
        <taxon>Spirurina</taxon>
        <taxon>Gnathostomatomorpha</taxon>
        <taxon>Gnathostomatoidea</taxon>
        <taxon>Gnathostomatidae</taxon>
        <taxon>Gnathostoma</taxon>
    </lineage>
</organism>
<name>A0ABD6EKV8_9BILA</name>
<comment type="caution">
    <text evidence="1">The sequence shown here is derived from an EMBL/GenBank/DDBJ whole genome shotgun (WGS) entry which is preliminary data.</text>
</comment>
<keyword evidence="2" id="KW-1185">Reference proteome</keyword>
<sequence length="101" mass="11562">MVGIICEADSPHHGVYDWVVNSLAFIDKDLTFGMVNERLSSLKRATNIRGEISLLRFRITLMLNIALCKRNSSKHRDEVPKRTEGFISLSITMNVYLPAYY</sequence>
<gene>
    <name evidence="1" type="ORF">AB6A40_003614</name>
</gene>
<evidence type="ECO:0000313" key="1">
    <source>
        <dbReference type="EMBL" id="MFH4976905.1"/>
    </source>
</evidence>
<dbReference type="AlphaFoldDB" id="A0ABD6EKV8"/>
<proteinExistence type="predicted"/>
<evidence type="ECO:0000313" key="2">
    <source>
        <dbReference type="Proteomes" id="UP001608902"/>
    </source>
</evidence>